<proteinExistence type="predicted"/>
<organism evidence="1 2">
    <name type="scientific">Pistacia integerrima</name>
    <dbReference type="NCBI Taxonomy" id="434235"/>
    <lineage>
        <taxon>Eukaryota</taxon>
        <taxon>Viridiplantae</taxon>
        <taxon>Streptophyta</taxon>
        <taxon>Embryophyta</taxon>
        <taxon>Tracheophyta</taxon>
        <taxon>Spermatophyta</taxon>
        <taxon>Magnoliopsida</taxon>
        <taxon>eudicotyledons</taxon>
        <taxon>Gunneridae</taxon>
        <taxon>Pentapetalae</taxon>
        <taxon>rosids</taxon>
        <taxon>malvids</taxon>
        <taxon>Sapindales</taxon>
        <taxon>Anacardiaceae</taxon>
        <taxon>Pistacia</taxon>
    </lineage>
</organism>
<dbReference type="EMBL" id="CM047742">
    <property type="protein sequence ID" value="KAJ0036042.1"/>
    <property type="molecule type" value="Genomic_DNA"/>
</dbReference>
<gene>
    <name evidence="1" type="ORF">Pint_25297</name>
</gene>
<protein>
    <submittedName>
        <fullName evidence="1">Uncharacterized protein</fullName>
    </submittedName>
</protein>
<evidence type="ECO:0000313" key="1">
    <source>
        <dbReference type="EMBL" id="KAJ0036042.1"/>
    </source>
</evidence>
<name>A0ACC0YJJ8_9ROSI</name>
<accession>A0ACC0YJJ8</accession>
<comment type="caution">
    <text evidence="1">The sequence shown here is derived from an EMBL/GenBank/DDBJ whole genome shotgun (WGS) entry which is preliminary data.</text>
</comment>
<evidence type="ECO:0000313" key="2">
    <source>
        <dbReference type="Proteomes" id="UP001163603"/>
    </source>
</evidence>
<sequence>MQSESYDYEDPPRELGFFAQSVNKMTEEITDKAKDFVSDATKATGEAIKEKIKDK</sequence>
<reference evidence="2" key="1">
    <citation type="journal article" date="2023" name="G3 (Bethesda)">
        <title>Genome assembly and association tests identify interacting loci associated with vigor, precocity, and sex in interspecific pistachio rootstocks.</title>
        <authorList>
            <person name="Palmer W."/>
            <person name="Jacygrad E."/>
            <person name="Sagayaradj S."/>
            <person name="Cavanaugh K."/>
            <person name="Han R."/>
            <person name="Bertier L."/>
            <person name="Beede B."/>
            <person name="Kafkas S."/>
            <person name="Golino D."/>
            <person name="Preece J."/>
            <person name="Michelmore R."/>
        </authorList>
    </citation>
    <scope>NUCLEOTIDE SEQUENCE [LARGE SCALE GENOMIC DNA]</scope>
</reference>
<keyword evidence="2" id="KW-1185">Reference proteome</keyword>
<dbReference type="Proteomes" id="UP001163603">
    <property type="component" value="Chromosome 7"/>
</dbReference>